<dbReference type="Gene3D" id="3.40.960.10">
    <property type="entry name" value="VSR Endonuclease"/>
    <property type="match status" value="1"/>
</dbReference>
<dbReference type="RefSeq" id="WP_045703313.1">
    <property type="nucleotide sequence ID" value="NZ_JZKH01000095.1"/>
</dbReference>
<dbReference type="EMBL" id="JZKH01000095">
    <property type="protein sequence ID" value="KJS58721.1"/>
    <property type="molecule type" value="Genomic_DNA"/>
</dbReference>
<evidence type="ECO:0000259" key="1">
    <source>
        <dbReference type="Pfam" id="PF14311"/>
    </source>
</evidence>
<feature type="domain" description="Treble clef zinc finger" evidence="1">
    <location>
        <begin position="197"/>
        <end position="251"/>
    </location>
</feature>
<name>A0A0F2T8G5_STRR3</name>
<dbReference type="OrthoDB" id="3196679at2"/>
<organism evidence="2 3">
    <name type="scientific">Streptomyces rubellomurinus (strain ATCC 31215)</name>
    <dbReference type="NCBI Taxonomy" id="359131"/>
    <lineage>
        <taxon>Bacteria</taxon>
        <taxon>Bacillati</taxon>
        <taxon>Actinomycetota</taxon>
        <taxon>Actinomycetes</taxon>
        <taxon>Kitasatosporales</taxon>
        <taxon>Streptomycetaceae</taxon>
        <taxon>Streptomyces</taxon>
    </lineage>
</organism>
<feature type="domain" description="Treble clef zinc finger" evidence="1">
    <location>
        <begin position="348"/>
        <end position="403"/>
    </location>
</feature>
<dbReference type="Proteomes" id="UP000033699">
    <property type="component" value="Unassembled WGS sequence"/>
</dbReference>
<comment type="caution">
    <text evidence="2">The sequence shown here is derived from an EMBL/GenBank/DDBJ whole genome shotgun (WGS) entry which is preliminary data.</text>
</comment>
<proteinExistence type="predicted"/>
<dbReference type="PATRIC" id="fig|359131.3.peg.7934"/>
<accession>A0A0F2T8G5</accession>
<dbReference type="InterPro" id="IPR025487">
    <property type="entry name" value="DUF4379"/>
</dbReference>
<evidence type="ECO:0000313" key="3">
    <source>
        <dbReference type="Proteomes" id="UP000033699"/>
    </source>
</evidence>
<dbReference type="PANTHER" id="PTHR37317">
    <property type="entry name" value="BLR8090 PROTEIN"/>
    <property type="match status" value="1"/>
</dbReference>
<sequence>MSPTSSPRTPVQLCADAGCSQPSAYRTRSRDAWCDEHITGILRAGGLEPLEPFTKPTAWRLTRCLTCGCEAHYRFEYTVAKNGEDEATCRACYWRRWAQDERRRHGAYADLTPVPVAQAREHAQKHGYDHLAALTTPSYADDPHHVRCTYCGRLAAERLGDIAFGCRCQTNPSRARQTPNPPGQKQRALLKDSGLPLLAWWDHEANDLAQWETVTVTARREAAWRCPDCGLRFTARVHDMIHRAQCPTCEPKRRAEWQAEYERYQVTPVADVPELLAAWADDEDPRTVTVAELGPLRRFRCPQGHHPRISPYTYLRSGCPSCRSQETRAARLDVAATDPAPFRISPEIASQWHPTRNARITLAKLSPRSRRTVWWQDPGCGHEWQDTPEQRDKGQRLRCPECRTILDSLAFHFPELAAEWSPVNPLSAWHVRPSGQTAFVPTWECTADPTHVWQASLASRAAGSGCPECREHGKSRIELDHHAAAERAFGKASSGQAVRHDAFVRRGVWHVDITVDLCDGRKLAVEYDGSYWHAEKAAVDEEKSRDLLAAGFLVARLREHPLPGLPIADPAYAEFVVHATAPDPDGVIERVRQWVSDR</sequence>
<protein>
    <recommendedName>
        <fullName evidence="1">Treble clef zinc finger domain-containing protein</fullName>
    </recommendedName>
</protein>
<reference evidence="2 3" key="1">
    <citation type="submission" date="2015-02" db="EMBL/GenBank/DDBJ databases">
        <authorList>
            <person name="Ju K.-S."/>
            <person name="Doroghazi J.R."/>
            <person name="Metcalf W."/>
        </authorList>
    </citation>
    <scope>NUCLEOTIDE SEQUENCE [LARGE SCALE GENOMIC DNA]</scope>
    <source>
        <strain evidence="2 3">ATCC 31215</strain>
    </source>
</reference>
<dbReference type="PANTHER" id="PTHR37317:SF1">
    <property type="entry name" value="ZINC-RIBBON DOMAIN-CONTAINING PROTEIN-RELATED"/>
    <property type="match status" value="1"/>
</dbReference>
<keyword evidence="3" id="KW-1185">Reference proteome</keyword>
<evidence type="ECO:0000313" key="2">
    <source>
        <dbReference type="EMBL" id="KJS58721.1"/>
    </source>
</evidence>
<feature type="domain" description="Treble clef zinc finger" evidence="1">
    <location>
        <begin position="416"/>
        <end position="471"/>
    </location>
</feature>
<dbReference type="Pfam" id="PF14311">
    <property type="entry name" value="DUF4379"/>
    <property type="match status" value="3"/>
</dbReference>
<dbReference type="AlphaFoldDB" id="A0A0F2T8G5"/>
<gene>
    <name evidence="2" type="ORF">VM95_31575</name>
</gene>